<evidence type="ECO:0000256" key="2">
    <source>
        <dbReference type="SAM" id="Phobius"/>
    </source>
</evidence>
<sequence length="361" mass="38649">MQLVRFLFRPAVIPAWAAALLVLLLALFPAAALHASVRGLSIWWQVLFPALFPFFVISELLLGFGIVHFFGTLLDPLMRPLFRLPGIGGFVVTMGYASGYPVGARLTAQLWEQRLITRAEGERLVAITTTSDPIFLIGAVSVGFFNNAALAPLLAAAHYGGGLIIGLLMRFHDRKGPESSPPPAPAQSGTGRRPTRLKQAIVAMHQARLLDGRAVGTLLQEAVQAALRLMIVVGGLVVFFSVVMELLTMVGVIGMIAELFRIVMSTFGMPASLSEAVVNGLFEVTLGARTAGESISSGLVHQAAIAAFILSWGGLSVHAQVVSLLSRTDLRYRPFLIARLVHGVIAVILVYILWNSLAPAG</sequence>
<protein>
    <submittedName>
        <fullName evidence="4">Sporulation integral membrane protein YlbJ</fullName>
    </submittedName>
</protein>
<dbReference type="RefSeq" id="WP_258387467.1">
    <property type="nucleotide sequence ID" value="NZ_CP091430.1"/>
</dbReference>
<dbReference type="EMBL" id="CP091430">
    <property type="protein sequence ID" value="UVI31405.1"/>
    <property type="molecule type" value="Genomic_DNA"/>
</dbReference>
<evidence type="ECO:0000313" key="5">
    <source>
        <dbReference type="Proteomes" id="UP001057877"/>
    </source>
</evidence>
<keyword evidence="2" id="KW-1133">Transmembrane helix</keyword>
<gene>
    <name evidence="4" type="primary">ylbJ</name>
    <name evidence="4" type="ORF">L1F29_06165</name>
</gene>
<accession>A0ABY5SFB8</accession>
<feature type="transmembrane region" description="Helical" evidence="2">
    <location>
        <begin position="229"/>
        <end position="257"/>
    </location>
</feature>
<dbReference type="NCBIfam" id="TIGR02871">
    <property type="entry name" value="spore_ylbJ"/>
    <property type="match status" value="1"/>
</dbReference>
<evidence type="ECO:0000259" key="3">
    <source>
        <dbReference type="Pfam" id="PF07670"/>
    </source>
</evidence>
<reference evidence="4" key="1">
    <citation type="submission" date="2022-01" db="EMBL/GenBank/DDBJ databases">
        <title>Paenibacillus spongiae sp. nov., isolated from marine sponge.</title>
        <authorList>
            <person name="Li Z."/>
            <person name="Zhang M."/>
        </authorList>
    </citation>
    <scope>NUCLEOTIDE SEQUENCE</scope>
    <source>
        <strain evidence="4">PHS-Z3</strain>
    </source>
</reference>
<keyword evidence="5" id="KW-1185">Reference proteome</keyword>
<dbReference type="InterPro" id="IPR011642">
    <property type="entry name" value="Gate_dom"/>
</dbReference>
<keyword evidence="2" id="KW-0812">Transmembrane</keyword>
<name>A0ABY5SFB8_9BACL</name>
<evidence type="ECO:0000256" key="1">
    <source>
        <dbReference type="SAM" id="MobiDB-lite"/>
    </source>
</evidence>
<feature type="transmembrane region" description="Helical" evidence="2">
    <location>
        <begin position="124"/>
        <end position="144"/>
    </location>
</feature>
<organism evidence="4 5">
    <name type="scientific">Paenibacillus spongiae</name>
    <dbReference type="NCBI Taxonomy" id="2909671"/>
    <lineage>
        <taxon>Bacteria</taxon>
        <taxon>Bacillati</taxon>
        <taxon>Bacillota</taxon>
        <taxon>Bacilli</taxon>
        <taxon>Bacillales</taxon>
        <taxon>Paenibacillaceae</taxon>
        <taxon>Paenibacillus</taxon>
    </lineage>
</organism>
<proteinExistence type="predicted"/>
<evidence type="ECO:0000313" key="4">
    <source>
        <dbReference type="EMBL" id="UVI31405.1"/>
    </source>
</evidence>
<dbReference type="Proteomes" id="UP001057877">
    <property type="component" value="Chromosome"/>
</dbReference>
<feature type="transmembrane region" description="Helical" evidence="2">
    <location>
        <begin position="336"/>
        <end position="354"/>
    </location>
</feature>
<dbReference type="InterPro" id="IPR014226">
    <property type="entry name" value="Spore_IM_YlbJ"/>
</dbReference>
<feature type="domain" description="Nucleoside transporter/FeoB GTPase Gate" evidence="3">
    <location>
        <begin position="46"/>
        <end position="130"/>
    </location>
</feature>
<feature type="transmembrane region" description="Helical" evidence="2">
    <location>
        <begin position="51"/>
        <end position="74"/>
    </location>
</feature>
<keyword evidence="2" id="KW-0472">Membrane</keyword>
<feature type="transmembrane region" description="Helical" evidence="2">
    <location>
        <begin position="150"/>
        <end position="169"/>
    </location>
</feature>
<feature type="transmembrane region" description="Helical" evidence="2">
    <location>
        <begin position="303"/>
        <end position="324"/>
    </location>
</feature>
<dbReference type="Pfam" id="PF07670">
    <property type="entry name" value="Gate"/>
    <property type="match status" value="1"/>
</dbReference>
<feature type="region of interest" description="Disordered" evidence="1">
    <location>
        <begin position="174"/>
        <end position="193"/>
    </location>
</feature>